<dbReference type="InterPro" id="IPR050481">
    <property type="entry name" value="UDP-glycosyltransf_plant"/>
</dbReference>
<dbReference type="KEGG" id="egr:104433985"/>
<dbReference type="AlphaFoldDB" id="A0A059D9Y1"/>
<keyword evidence="2 4" id="KW-0328">Glycosyltransferase</keyword>
<keyword evidence="3 4" id="KW-0808">Transferase</keyword>
<dbReference type="EMBL" id="KK198754">
    <property type="protein sequence ID" value="KCW87382.1"/>
    <property type="molecule type" value="Genomic_DNA"/>
</dbReference>
<dbReference type="GO" id="GO:0035251">
    <property type="term" value="F:UDP-glucosyltransferase activity"/>
    <property type="evidence" value="ECO:0007669"/>
    <property type="project" value="InterPro"/>
</dbReference>
<proteinExistence type="inferred from homology"/>
<dbReference type="PROSITE" id="PS00375">
    <property type="entry name" value="UDPGT"/>
    <property type="match status" value="1"/>
</dbReference>
<dbReference type="InParanoid" id="A0A059D9Y1"/>
<organism evidence="7">
    <name type="scientific">Eucalyptus grandis</name>
    <name type="common">Flooded gum</name>
    <dbReference type="NCBI Taxonomy" id="71139"/>
    <lineage>
        <taxon>Eukaryota</taxon>
        <taxon>Viridiplantae</taxon>
        <taxon>Streptophyta</taxon>
        <taxon>Embryophyta</taxon>
        <taxon>Tracheophyta</taxon>
        <taxon>Spermatophyta</taxon>
        <taxon>Magnoliopsida</taxon>
        <taxon>eudicotyledons</taxon>
        <taxon>Gunneridae</taxon>
        <taxon>Pentapetalae</taxon>
        <taxon>rosids</taxon>
        <taxon>malvids</taxon>
        <taxon>Myrtales</taxon>
        <taxon>Myrtaceae</taxon>
        <taxon>Myrtoideae</taxon>
        <taxon>Eucalypteae</taxon>
        <taxon>Eucalyptus</taxon>
    </lineage>
</organism>
<dbReference type="Gene3D" id="3.40.50.2000">
    <property type="entry name" value="Glycogen Phosphorylase B"/>
    <property type="match status" value="2"/>
</dbReference>
<dbReference type="CDD" id="cd03784">
    <property type="entry name" value="GT1_Gtf-like"/>
    <property type="match status" value="1"/>
</dbReference>
<dbReference type="eggNOG" id="KOG1192">
    <property type="taxonomic scope" value="Eukaryota"/>
</dbReference>
<dbReference type="InterPro" id="IPR035595">
    <property type="entry name" value="UDP_glycos_trans_CS"/>
</dbReference>
<dbReference type="Gramene" id="KCW87382">
    <property type="protein sequence ID" value="KCW87382"/>
    <property type="gene ID" value="EUGRSUZ_B03862"/>
</dbReference>
<dbReference type="GO" id="GO:0016757">
    <property type="term" value="F:glycosyltransferase activity"/>
    <property type="evidence" value="ECO:0000318"/>
    <property type="project" value="GO_Central"/>
</dbReference>
<dbReference type="PANTHER" id="PTHR48048">
    <property type="entry name" value="GLYCOSYLTRANSFERASE"/>
    <property type="match status" value="1"/>
</dbReference>
<gene>
    <name evidence="7" type="ORF">EUGRSUZ_B03862</name>
</gene>
<dbReference type="PANTHER" id="PTHR48048:SF30">
    <property type="entry name" value="GLYCOSYLTRANSFERASE"/>
    <property type="match status" value="1"/>
</dbReference>
<evidence type="ECO:0000256" key="5">
    <source>
        <dbReference type="RuleBase" id="RU362057"/>
    </source>
</evidence>
<dbReference type="Pfam" id="PF00201">
    <property type="entry name" value="UDPGT"/>
    <property type="match status" value="1"/>
</dbReference>
<dbReference type="OMA" id="WVMESED"/>
<evidence type="ECO:0000256" key="3">
    <source>
        <dbReference type="ARBA" id="ARBA00022679"/>
    </source>
</evidence>
<evidence type="ECO:0000256" key="2">
    <source>
        <dbReference type="ARBA" id="ARBA00022676"/>
    </source>
</evidence>
<dbReference type="SUPFAM" id="SSF53756">
    <property type="entry name" value="UDP-Glycosyltransferase/glycogen phosphorylase"/>
    <property type="match status" value="1"/>
</dbReference>
<evidence type="ECO:0000256" key="4">
    <source>
        <dbReference type="RuleBase" id="RU003718"/>
    </source>
</evidence>
<dbReference type="FunFam" id="3.40.50.2000:FF:000020">
    <property type="entry name" value="Glycosyltransferase"/>
    <property type="match status" value="1"/>
</dbReference>
<feature type="region of interest" description="Disordered" evidence="6">
    <location>
        <begin position="308"/>
        <end position="328"/>
    </location>
</feature>
<reference evidence="7" key="1">
    <citation type="submission" date="2013-07" db="EMBL/GenBank/DDBJ databases">
        <title>The genome of Eucalyptus grandis.</title>
        <authorList>
            <person name="Schmutz J."/>
            <person name="Hayes R."/>
            <person name="Myburg A."/>
            <person name="Tuskan G."/>
            <person name="Grattapaglia D."/>
            <person name="Rokhsar D.S."/>
        </authorList>
    </citation>
    <scope>NUCLEOTIDE SEQUENCE</scope>
    <source>
        <tissue evidence="7">Leaf extractions</tissue>
    </source>
</reference>
<protein>
    <recommendedName>
        <fullName evidence="5">Glycosyltransferase</fullName>
        <ecNumber evidence="5">2.4.1.-</ecNumber>
    </recommendedName>
</protein>
<evidence type="ECO:0000256" key="1">
    <source>
        <dbReference type="ARBA" id="ARBA00009995"/>
    </source>
</evidence>
<dbReference type="InterPro" id="IPR002213">
    <property type="entry name" value="UDP_glucos_trans"/>
</dbReference>
<evidence type="ECO:0000313" key="7">
    <source>
        <dbReference type="EMBL" id="KCW87382.1"/>
    </source>
</evidence>
<dbReference type="EC" id="2.4.1.-" evidence="5"/>
<name>A0A059D9Y1_EUCGR</name>
<accession>A0A059D9Y1</accession>
<dbReference type="OrthoDB" id="5835829at2759"/>
<sequence length="475" mass="50922">MGETIVLYPSHLRGHIVSMLELGRLILKRHPRFSVIVILSSASAAAAAPTLVANSSSITVLHLPPSTAAAAEDKQTHFDLARHDASNLRLALAAIAAAADLRALIIDVFSDAAFPVAAALGVPTYYYFTSGAAALAAFLHLPTLHGSTTKSFKDLGDETVNIPGLPPIKASDMPWDVLDRSWRMYDYFLDACRNMSSSSGIIVNTCESLESRIIRVIKEGLCVPDRPTAPIFAVGPLVESKVDGDEGGGDKRERRHECLSWLDSQPSRSVVFLCFGSEGRFSAAQLKEMASGLERSGVRFLWVVRPPPQDASAKSTSGSNDGDDTSIEKFMPEGFLERTRERGMVVKSWAPQIQVLSHGSVGGFVTHCGWNSTIEAVHAGVPLVAWPLYAEQKVNRAFLVEDTALALPLSMSNEDGFVSADELAKRVAELMVGSGEGKVVRERVLAARDGVVEALSDGGSSQISLAAVAALWKRG</sequence>
<comment type="similarity">
    <text evidence="1 4">Belongs to the UDP-glycosyltransferase family.</text>
</comment>
<evidence type="ECO:0000256" key="6">
    <source>
        <dbReference type="SAM" id="MobiDB-lite"/>
    </source>
</evidence>